<keyword evidence="1" id="KW-1133">Transmembrane helix</keyword>
<proteinExistence type="predicted"/>
<evidence type="ECO:0000313" key="2">
    <source>
        <dbReference type="EMBL" id="KAF8563164.1"/>
    </source>
</evidence>
<accession>A0A8T0D876</accession>
<comment type="caution">
    <text evidence="2">The sequence shown here is derived from an EMBL/GenBank/DDBJ whole genome shotgun (WGS) entry which is preliminary data.</text>
</comment>
<dbReference type="InterPro" id="IPR019188">
    <property type="entry name" value="SNAPC1"/>
</dbReference>
<dbReference type="EMBL" id="JTDF01013918">
    <property type="protein sequence ID" value="KAF8563164.1"/>
    <property type="molecule type" value="Genomic_DNA"/>
</dbReference>
<name>A0A8T0D876_9TREM</name>
<sequence length="217" mass="24397">VRIRVCPLSWPAVHQLACEARDDGHLDVYYVFKQLCVANAFAFCATRQALYPGAPLFDSPRYKYDASSAPRGRRNVVASYLPLIKPPNSCFSDQSEALECLDTSLKQYTDSKRLLNQLKPPSKDTAATEPVEYDERDEFLPGLNFITYPVSGVFFSWLVMCSFIVCSLSCQNVCLFFRRSIRPVELASQFSLSDNQLCGCSLGVSLFYFPVTMSTTE</sequence>
<dbReference type="OrthoDB" id="6226843at2759"/>
<keyword evidence="1" id="KW-0812">Transmembrane</keyword>
<evidence type="ECO:0000256" key="1">
    <source>
        <dbReference type="SAM" id="Phobius"/>
    </source>
</evidence>
<feature type="transmembrane region" description="Helical" evidence="1">
    <location>
        <begin position="154"/>
        <end position="177"/>
    </location>
</feature>
<reference evidence="2 3" key="1">
    <citation type="submission" date="2019-07" db="EMBL/GenBank/DDBJ databases">
        <title>Annotation for the trematode Paragonimus westermani.</title>
        <authorList>
            <person name="Choi Y.-J."/>
        </authorList>
    </citation>
    <scope>NUCLEOTIDE SEQUENCE [LARGE SCALE GENOMIC DNA]</scope>
    <source>
        <strain evidence="2">180907_Pwestermani</strain>
    </source>
</reference>
<dbReference type="Pfam" id="PF09808">
    <property type="entry name" value="SNAPC1"/>
    <property type="match status" value="1"/>
</dbReference>
<dbReference type="AlphaFoldDB" id="A0A8T0D876"/>
<dbReference type="Proteomes" id="UP000699462">
    <property type="component" value="Unassembled WGS sequence"/>
</dbReference>
<keyword evidence="3" id="KW-1185">Reference proteome</keyword>
<gene>
    <name evidence="2" type="ORF">P879_11857</name>
</gene>
<keyword evidence="1" id="KW-0472">Membrane</keyword>
<organism evidence="2 3">
    <name type="scientific">Paragonimus westermani</name>
    <dbReference type="NCBI Taxonomy" id="34504"/>
    <lineage>
        <taxon>Eukaryota</taxon>
        <taxon>Metazoa</taxon>
        <taxon>Spiralia</taxon>
        <taxon>Lophotrochozoa</taxon>
        <taxon>Platyhelminthes</taxon>
        <taxon>Trematoda</taxon>
        <taxon>Digenea</taxon>
        <taxon>Plagiorchiida</taxon>
        <taxon>Troglotremata</taxon>
        <taxon>Troglotrematidae</taxon>
        <taxon>Paragonimus</taxon>
    </lineage>
</organism>
<feature type="non-terminal residue" evidence="2">
    <location>
        <position position="1"/>
    </location>
</feature>
<protein>
    <submittedName>
        <fullName evidence="2">Uncharacterized protein</fullName>
    </submittedName>
</protein>
<evidence type="ECO:0000313" key="3">
    <source>
        <dbReference type="Proteomes" id="UP000699462"/>
    </source>
</evidence>